<proteinExistence type="predicted"/>
<accession>A0ABP3RFC2</accession>
<reference evidence="2" key="1">
    <citation type="journal article" date="2019" name="Int. J. Syst. Evol. Microbiol.">
        <title>The Global Catalogue of Microorganisms (GCM) 10K type strain sequencing project: providing services to taxonomists for standard genome sequencing and annotation.</title>
        <authorList>
            <consortium name="The Broad Institute Genomics Platform"/>
            <consortium name="The Broad Institute Genome Sequencing Center for Infectious Disease"/>
            <person name="Wu L."/>
            <person name="Ma J."/>
        </authorList>
    </citation>
    <scope>NUCLEOTIDE SEQUENCE [LARGE SCALE GENOMIC DNA]</scope>
    <source>
        <strain evidence="2">JCM 15395</strain>
    </source>
</reference>
<protein>
    <submittedName>
        <fullName evidence="1">Uncharacterized protein</fullName>
    </submittedName>
</protein>
<sequence length="46" mass="5120">MKKLLIAVFLTLVISFGIIGYTQSTDDANDIVEPKHEENDNSIVIN</sequence>
<dbReference type="EMBL" id="BAAADS010000018">
    <property type="protein sequence ID" value="GAA0606543.1"/>
    <property type="molecule type" value="Genomic_DNA"/>
</dbReference>
<organism evidence="1 2">
    <name type="scientific">Virgibacillus siamensis</name>
    <dbReference type="NCBI Taxonomy" id="480071"/>
    <lineage>
        <taxon>Bacteria</taxon>
        <taxon>Bacillati</taxon>
        <taxon>Bacillota</taxon>
        <taxon>Bacilli</taxon>
        <taxon>Bacillales</taxon>
        <taxon>Bacillaceae</taxon>
        <taxon>Virgibacillus</taxon>
    </lineage>
</organism>
<gene>
    <name evidence="1" type="ORF">GCM10009001_24710</name>
</gene>
<keyword evidence="2" id="KW-1185">Reference proteome</keyword>
<dbReference type="RefSeq" id="WP_343813524.1">
    <property type="nucleotide sequence ID" value="NZ_BAAADS010000018.1"/>
</dbReference>
<comment type="caution">
    <text evidence="1">The sequence shown here is derived from an EMBL/GenBank/DDBJ whole genome shotgun (WGS) entry which is preliminary data.</text>
</comment>
<evidence type="ECO:0000313" key="2">
    <source>
        <dbReference type="Proteomes" id="UP001500866"/>
    </source>
</evidence>
<name>A0ABP3RFC2_9BACI</name>
<dbReference type="Proteomes" id="UP001500866">
    <property type="component" value="Unassembled WGS sequence"/>
</dbReference>
<evidence type="ECO:0000313" key="1">
    <source>
        <dbReference type="EMBL" id="GAA0606543.1"/>
    </source>
</evidence>